<dbReference type="HOGENOM" id="CLU_072573_10_2_6"/>
<name>E1SNT2_FERBD</name>
<feature type="transmembrane region" description="Helical" evidence="10">
    <location>
        <begin position="59"/>
        <end position="77"/>
    </location>
</feature>
<dbReference type="Gene3D" id="1.20.144.10">
    <property type="entry name" value="Phosphatidic acid phosphatase type 2/haloperoxidase"/>
    <property type="match status" value="1"/>
</dbReference>
<dbReference type="Proteomes" id="UP000006683">
    <property type="component" value="Chromosome"/>
</dbReference>
<accession>E1SNT2</accession>
<dbReference type="PANTHER" id="PTHR14969:SF62">
    <property type="entry name" value="DECAPRENYLPHOSPHORYL-5-PHOSPHORIBOSE PHOSPHATASE RV3807C-RELATED"/>
    <property type="match status" value="1"/>
</dbReference>
<dbReference type="SMART" id="SM00014">
    <property type="entry name" value="acidPPc"/>
    <property type="match status" value="1"/>
</dbReference>
<evidence type="ECO:0000259" key="11">
    <source>
        <dbReference type="SMART" id="SM00014"/>
    </source>
</evidence>
<keyword evidence="4 10" id="KW-0812">Transmembrane</keyword>
<keyword evidence="7 10" id="KW-0472">Membrane</keyword>
<evidence type="ECO:0000256" key="9">
    <source>
        <dbReference type="ARBA" id="ARBA00047594"/>
    </source>
</evidence>
<dbReference type="AlphaFoldDB" id="E1SNT2"/>
<dbReference type="EC" id="3.6.1.27" evidence="2"/>
<evidence type="ECO:0000256" key="10">
    <source>
        <dbReference type="SAM" id="Phobius"/>
    </source>
</evidence>
<dbReference type="RefSeq" id="WP_013347045.1">
    <property type="nucleotide sequence ID" value="NC_014541.1"/>
</dbReference>
<dbReference type="GO" id="GO:0005886">
    <property type="term" value="C:plasma membrane"/>
    <property type="evidence" value="ECO:0007669"/>
    <property type="project" value="UniProtKB-SubCell"/>
</dbReference>
<comment type="subcellular location">
    <subcellularLocation>
        <location evidence="1">Cell membrane</location>
        <topology evidence="1">Multi-pass membrane protein</topology>
    </subcellularLocation>
</comment>
<dbReference type="SUPFAM" id="SSF48317">
    <property type="entry name" value="Acid phosphatase/Vanadium-dependent haloperoxidase"/>
    <property type="match status" value="1"/>
</dbReference>
<dbReference type="GO" id="GO:0050380">
    <property type="term" value="F:undecaprenyl-diphosphatase activity"/>
    <property type="evidence" value="ECO:0007669"/>
    <property type="project" value="UniProtKB-EC"/>
</dbReference>
<evidence type="ECO:0000256" key="8">
    <source>
        <dbReference type="ARBA" id="ARBA00032707"/>
    </source>
</evidence>
<evidence type="ECO:0000256" key="5">
    <source>
        <dbReference type="ARBA" id="ARBA00022801"/>
    </source>
</evidence>
<protein>
    <recommendedName>
        <fullName evidence="2">undecaprenyl-diphosphate phosphatase</fullName>
        <ecNumber evidence="2">3.6.1.27</ecNumber>
    </recommendedName>
    <alternativeName>
        <fullName evidence="8">Undecaprenyl pyrophosphate phosphatase</fullName>
    </alternativeName>
</protein>
<evidence type="ECO:0000256" key="1">
    <source>
        <dbReference type="ARBA" id="ARBA00004651"/>
    </source>
</evidence>
<evidence type="ECO:0000313" key="12">
    <source>
        <dbReference type="EMBL" id="ADN77739.1"/>
    </source>
</evidence>
<dbReference type="Pfam" id="PF01569">
    <property type="entry name" value="PAP2"/>
    <property type="match status" value="1"/>
</dbReference>
<dbReference type="PANTHER" id="PTHR14969">
    <property type="entry name" value="SPHINGOSINE-1-PHOSPHATE PHOSPHOHYDROLASE"/>
    <property type="match status" value="1"/>
</dbReference>
<dbReference type="eggNOG" id="COG0671">
    <property type="taxonomic scope" value="Bacteria"/>
</dbReference>
<keyword evidence="5" id="KW-0378">Hydrolase</keyword>
<feature type="transmembrane region" description="Helical" evidence="10">
    <location>
        <begin position="153"/>
        <end position="171"/>
    </location>
</feature>
<dbReference type="GeneID" id="67183748"/>
<keyword evidence="3" id="KW-1003">Cell membrane</keyword>
<evidence type="ECO:0000256" key="3">
    <source>
        <dbReference type="ARBA" id="ARBA00022475"/>
    </source>
</evidence>
<comment type="catalytic activity">
    <reaction evidence="9">
        <text>di-trans,octa-cis-undecaprenyl diphosphate + H2O = di-trans,octa-cis-undecaprenyl phosphate + phosphate + H(+)</text>
        <dbReference type="Rhea" id="RHEA:28094"/>
        <dbReference type="ChEBI" id="CHEBI:15377"/>
        <dbReference type="ChEBI" id="CHEBI:15378"/>
        <dbReference type="ChEBI" id="CHEBI:43474"/>
        <dbReference type="ChEBI" id="CHEBI:58405"/>
        <dbReference type="ChEBI" id="CHEBI:60392"/>
        <dbReference type="EC" id="3.6.1.27"/>
    </reaction>
</comment>
<dbReference type="STRING" id="550540.Fbal_3542"/>
<keyword evidence="13" id="KW-1185">Reference proteome</keyword>
<evidence type="ECO:0000256" key="6">
    <source>
        <dbReference type="ARBA" id="ARBA00022989"/>
    </source>
</evidence>
<evidence type="ECO:0000256" key="7">
    <source>
        <dbReference type="ARBA" id="ARBA00023136"/>
    </source>
</evidence>
<gene>
    <name evidence="12" type="ordered locus">Fbal_3542</name>
</gene>
<dbReference type="InterPro" id="IPR036938">
    <property type="entry name" value="PAP2/HPO_sf"/>
</dbReference>
<evidence type="ECO:0000256" key="4">
    <source>
        <dbReference type="ARBA" id="ARBA00022692"/>
    </source>
</evidence>
<dbReference type="OrthoDB" id="9780507at2"/>
<keyword evidence="6 10" id="KW-1133">Transmembrane helix</keyword>
<dbReference type="EMBL" id="CP002209">
    <property type="protein sequence ID" value="ADN77739.1"/>
    <property type="molecule type" value="Genomic_DNA"/>
</dbReference>
<dbReference type="KEGG" id="fbl:Fbal_3542"/>
<feature type="domain" description="Phosphatidic acid phosphatase type 2/haloperoxidase" evidence="11">
    <location>
        <begin position="59"/>
        <end position="168"/>
    </location>
</feature>
<feature type="transmembrane region" description="Helical" evidence="10">
    <location>
        <begin position="103"/>
        <end position="123"/>
    </location>
</feature>
<evidence type="ECO:0000256" key="2">
    <source>
        <dbReference type="ARBA" id="ARBA00012374"/>
    </source>
</evidence>
<proteinExistence type="predicted"/>
<evidence type="ECO:0000313" key="13">
    <source>
        <dbReference type="Proteomes" id="UP000006683"/>
    </source>
</evidence>
<dbReference type="InterPro" id="IPR000326">
    <property type="entry name" value="PAP2/HPO"/>
</dbReference>
<organism evidence="12 13">
    <name type="scientific">Ferrimonas balearica (strain DSM 9799 / CCM 4581 / KCTC 23876 / PAT)</name>
    <dbReference type="NCBI Taxonomy" id="550540"/>
    <lineage>
        <taxon>Bacteria</taxon>
        <taxon>Pseudomonadati</taxon>
        <taxon>Pseudomonadota</taxon>
        <taxon>Gammaproteobacteria</taxon>
        <taxon>Alteromonadales</taxon>
        <taxon>Ferrimonadaceae</taxon>
        <taxon>Ferrimonas</taxon>
    </lineage>
</organism>
<sequence length="172" mass="19089">MWQRMDHWDRELMTRLQRLPAPTLWRPTARWVSLSGDGAGYLLFALLLAELGGARGQQFLLAGLAAYALELPTYWLLKNTLKRARPCHNMGGVVAVVDPHDKFSLPSGHTAAAFLFATLLAWYWPPLMPLAYGWATLVGVSRVLLGVHYPGDIVAGASLGLWAGHMGLYWIH</sequence>
<feature type="transmembrane region" description="Helical" evidence="10">
    <location>
        <begin position="28"/>
        <end position="47"/>
    </location>
</feature>
<reference evidence="12 13" key="1">
    <citation type="journal article" date="2010" name="Stand. Genomic Sci.">
        <title>Complete genome sequence of Ferrimonas balearica type strain (PAT).</title>
        <authorList>
            <person name="Nolan M."/>
            <person name="Sikorski J."/>
            <person name="Davenport K."/>
            <person name="Lucas S."/>
            <person name="Glavina Del Rio T."/>
            <person name="Tice H."/>
            <person name="Cheng J."/>
            <person name="Goodwin L."/>
            <person name="Pitluck S."/>
            <person name="Liolios K."/>
            <person name="Ivanova N."/>
            <person name="Mavromatis K."/>
            <person name="Ovchinnikova G."/>
            <person name="Pati A."/>
            <person name="Chen A."/>
            <person name="Palaniappan K."/>
            <person name="Land M."/>
            <person name="Hauser L."/>
            <person name="Chang Y."/>
            <person name="Jeffries C."/>
            <person name="Tapia R."/>
            <person name="Brettin T."/>
            <person name="Detter J."/>
            <person name="Han C."/>
            <person name="Yasawong M."/>
            <person name="Rohde M."/>
            <person name="Tindall B."/>
            <person name="Goker M."/>
            <person name="Woyke T."/>
            <person name="Bristow J."/>
            <person name="Eisen J."/>
            <person name="Markowitz V."/>
            <person name="Hugenholtz P."/>
            <person name="Kyrpides N."/>
            <person name="Klenk H."/>
            <person name="Lapidus A."/>
        </authorList>
    </citation>
    <scope>NUCLEOTIDE SEQUENCE [LARGE SCALE GENOMIC DNA]</scope>
    <source>
        <strain evidence="13">DSM 9799 / CCM 4581 / KCTC 23876 / PAT</strain>
    </source>
</reference>